<evidence type="ECO:0000313" key="2">
    <source>
        <dbReference type="EMBL" id="TMW83883.1"/>
    </source>
</evidence>
<dbReference type="InterPro" id="IPR036875">
    <property type="entry name" value="Znf_CCHC_sf"/>
</dbReference>
<organism evidence="2">
    <name type="scientific">Solanum chilense</name>
    <name type="common">Tomato</name>
    <name type="synonym">Lycopersicon chilense</name>
    <dbReference type="NCBI Taxonomy" id="4083"/>
    <lineage>
        <taxon>Eukaryota</taxon>
        <taxon>Viridiplantae</taxon>
        <taxon>Streptophyta</taxon>
        <taxon>Embryophyta</taxon>
        <taxon>Tracheophyta</taxon>
        <taxon>Spermatophyta</taxon>
        <taxon>Magnoliopsida</taxon>
        <taxon>eudicotyledons</taxon>
        <taxon>Gunneridae</taxon>
        <taxon>Pentapetalae</taxon>
        <taxon>asterids</taxon>
        <taxon>lamiids</taxon>
        <taxon>Solanales</taxon>
        <taxon>Solanaceae</taxon>
        <taxon>Solanoideae</taxon>
        <taxon>Solaneae</taxon>
        <taxon>Solanum</taxon>
        <taxon>Solanum subgen. Lycopersicon</taxon>
    </lineage>
</organism>
<proteinExistence type="predicted"/>
<evidence type="ECO:0000259" key="1">
    <source>
        <dbReference type="Pfam" id="PF14244"/>
    </source>
</evidence>
<gene>
    <name evidence="2" type="ORF">EJD97_000536</name>
</gene>
<dbReference type="Pfam" id="PF14244">
    <property type="entry name" value="Retrotran_gag_3"/>
    <property type="match status" value="1"/>
</dbReference>
<dbReference type="InterPro" id="IPR029472">
    <property type="entry name" value="Copia-like_N"/>
</dbReference>
<dbReference type="GO" id="GO:0003676">
    <property type="term" value="F:nucleic acid binding"/>
    <property type="evidence" value="ECO:0007669"/>
    <property type="project" value="InterPro"/>
</dbReference>
<comment type="caution">
    <text evidence="2">The sequence shown here is derived from an EMBL/GenBank/DDBJ whole genome shotgun (WGS) entry which is preliminary data.</text>
</comment>
<feature type="domain" description="Retrotransposon Copia-like N-terminal" evidence="1">
    <location>
        <begin position="36"/>
        <end position="73"/>
    </location>
</feature>
<dbReference type="AlphaFoldDB" id="A0A6N2AVW3"/>
<name>A0A6N2AVW3_SOLCI</name>
<dbReference type="SUPFAM" id="SSF57756">
    <property type="entry name" value="Retrovirus zinc finger-like domains"/>
    <property type="match status" value="1"/>
</dbReference>
<dbReference type="GO" id="GO:0008270">
    <property type="term" value="F:zinc ion binding"/>
    <property type="evidence" value="ECO:0007669"/>
    <property type="project" value="InterPro"/>
</dbReference>
<dbReference type="EMBL" id="RXGB01010406">
    <property type="protein sequence ID" value="TMW83883.1"/>
    <property type="molecule type" value="Genomic_DNA"/>
</dbReference>
<accession>A0A6N2AVW3</accession>
<reference evidence="2" key="1">
    <citation type="submission" date="2019-05" db="EMBL/GenBank/DDBJ databases">
        <title>The de novo reference genome and transcriptome assemblies of the wild tomato species Solanum chilense.</title>
        <authorList>
            <person name="Stam R."/>
            <person name="Nosenko T."/>
            <person name="Hoerger A.C."/>
            <person name="Stephan W."/>
            <person name="Seidel M.A."/>
            <person name="Kuhn J.M.M."/>
            <person name="Haberer G."/>
            <person name="Tellier A."/>
        </authorList>
    </citation>
    <scope>NUCLEOTIDE SEQUENCE</scope>
    <source>
        <tissue evidence="2">Mature leaves</tissue>
    </source>
</reference>
<protein>
    <recommendedName>
        <fullName evidence="1">Retrotransposon Copia-like N-terminal domain-containing protein</fullName>
    </recommendedName>
</protein>
<feature type="non-terminal residue" evidence="2">
    <location>
        <position position="1"/>
    </location>
</feature>
<sequence>LNLTIMESTSDQGGTSAGNQLPAHIVQDLTSVFYIHPSKNAGSTIFLVVYDGSGYRSWMRAVLQGLSVKNKTGDTSSNFRTNYTSNRNSVGTSKPPNKSNLFCDYCKRTGHIKDKCYRLHGFTPDFKFTKGKNAGISSIANGFSEEPMRDSCEKTPETGKCKEKCMNSQDKF</sequence>
<dbReference type="PANTHER" id="PTHR34222">
    <property type="entry name" value="GAG_PRE-INTEGRS DOMAIN-CONTAINING PROTEIN"/>
    <property type="match status" value="1"/>
</dbReference>
<dbReference type="PANTHER" id="PTHR34222:SF79">
    <property type="entry name" value="RETROVIRUS-RELATED POL POLYPROTEIN FROM TRANSPOSON TNT 1-94"/>
    <property type="match status" value="1"/>
</dbReference>